<proteinExistence type="predicted"/>
<evidence type="ECO:0000313" key="2">
    <source>
        <dbReference type="Proteomes" id="UP000234237"/>
    </source>
</evidence>
<gene>
    <name evidence="1" type="ORF">A21D_01433</name>
</gene>
<dbReference type="Proteomes" id="UP000234237">
    <property type="component" value="Chromosome"/>
</dbReference>
<accession>A0A2K9IXM3</accession>
<reference evidence="2" key="1">
    <citation type="submission" date="2016-11" db="EMBL/GenBank/DDBJ databases">
        <title>Complete genome sequence of Virgibacillus pantothenticus 21D, a halophilic bacterium isolated from the deep hypersaline anoxic basin Discovery in the Mediterranean Sea.</title>
        <authorList>
            <person name="Zeaiter Z."/>
            <person name="Booth J.M."/>
            <person name="Prosdocimi E.M."/>
            <person name="Mapelli F."/>
            <person name="Fusi M."/>
            <person name="Daffonchio D."/>
            <person name="Borin S."/>
            <person name="Crotti E."/>
        </authorList>
    </citation>
    <scope>NUCLEOTIDE SEQUENCE [LARGE SCALE GENOMIC DNA]</scope>
    <source>
        <strain evidence="2">21D</strain>
    </source>
</reference>
<dbReference type="KEGG" id="vpn:A21D_01433"/>
<protein>
    <submittedName>
        <fullName evidence="1">Uncharacterized protein</fullName>
    </submittedName>
</protein>
<name>A0A2K9IXM3_9BACI</name>
<evidence type="ECO:0000313" key="1">
    <source>
        <dbReference type="EMBL" id="AUJ24516.1"/>
    </source>
</evidence>
<dbReference type="EMBL" id="CP018622">
    <property type="protein sequence ID" value="AUJ24516.1"/>
    <property type="molecule type" value="Genomic_DNA"/>
</dbReference>
<sequence length="46" mass="5707">MHYFFDCENSFKLNDFIDLFRKIEYNTITTIDEKLSKLCIFFIYIL</sequence>
<organism evidence="1 2">
    <name type="scientific">Virgibacillus dokdonensis</name>
    <dbReference type="NCBI Taxonomy" id="302167"/>
    <lineage>
        <taxon>Bacteria</taxon>
        <taxon>Bacillati</taxon>
        <taxon>Bacillota</taxon>
        <taxon>Bacilli</taxon>
        <taxon>Bacillales</taxon>
        <taxon>Bacillaceae</taxon>
        <taxon>Virgibacillus</taxon>
    </lineage>
</organism>
<dbReference type="AlphaFoldDB" id="A0A2K9IXM3"/>